<protein>
    <submittedName>
        <fullName evidence="1">Uncharacterized protein</fullName>
    </submittedName>
</protein>
<keyword evidence="2" id="KW-1185">Reference proteome</keyword>
<evidence type="ECO:0000313" key="2">
    <source>
        <dbReference type="Proteomes" id="UP000249661"/>
    </source>
</evidence>
<sequence>MLPQKGQKTPLTRSAARRPSGCRALLACVKCKEKKWKCDNNPSGCNNCLRAESVCLVEDPVTRTCRPRNYIEILEKRVEFLESLLKERCPDLVCSDLFSRHAPERQKASTTSPRIQHIISSDVHHSDPMSSRKAKDDLNRDDAVDKLEAKVGLLSLNAAGAEPQYLGSSSIFAFSRLINPSLRQVVSSDLPTGTVADGPENRVSVLPSPCLLPDHESAVRLSNVYFQNVNVHYPVLHEPTFRTWESMLLHESTGQENLHPDPISLFFLNMVYAVGALLLPQLGFSAERLYTSALMYIDDILIHDNLEAVQAILCCAIYSVRSPTGTSHWKLGSLALRQCIDLGYHRHTKHFSVPAEDLVRTELRKRVFWCAYVIETQAAVMLGRPLSVPYQEVDAEYPIDIDDTCITSTGLLATPRSRPQEPPTTMTRAIYTFRMRRLLNLIHTRLYSKADPICAGNHDRQRDVANIRAEIEKWRSELPPSPPSHPQNDLALFTSADWYDLEYNYTILQLCHAQILDPQAGGKATEDVFLECLRAAESICQSYRRQFLGKPTSCTWAALHELFLAGLTYLHCLWTTSSAARGEVSGPAQADSTCNDCTIALVIMAERWDVAAPYRDIFVALASRTLSMLGGKACAEGLSDRVDSAGAWSRAEQDDCTEWMNMVVEAGVLNGSNGLLTGLARD</sequence>
<name>A0ACD1HPU2_9EURO</name>
<dbReference type="Proteomes" id="UP000249661">
    <property type="component" value="Unassembled WGS sequence"/>
</dbReference>
<dbReference type="EMBL" id="KZ824933">
    <property type="protein sequence ID" value="RAH75629.1"/>
    <property type="molecule type" value="Genomic_DNA"/>
</dbReference>
<gene>
    <name evidence="1" type="ORF">BO66DRAFT_363677</name>
</gene>
<accession>A0ACD1HPU2</accession>
<reference evidence="1" key="1">
    <citation type="submission" date="2018-02" db="EMBL/GenBank/DDBJ databases">
        <title>The genomes of Aspergillus section Nigri reveals drivers in fungal speciation.</title>
        <authorList>
            <consortium name="DOE Joint Genome Institute"/>
            <person name="Vesth T.C."/>
            <person name="Nybo J."/>
            <person name="Theobald S."/>
            <person name="Brandl J."/>
            <person name="Frisvad J.C."/>
            <person name="Nielsen K.F."/>
            <person name="Lyhne E.K."/>
            <person name="Kogle M.E."/>
            <person name="Kuo A."/>
            <person name="Riley R."/>
            <person name="Clum A."/>
            <person name="Nolan M."/>
            <person name="Lipzen A."/>
            <person name="Salamov A."/>
            <person name="Henrissat B."/>
            <person name="Wiebenga A."/>
            <person name="De vries R.P."/>
            <person name="Grigoriev I.V."/>
            <person name="Mortensen U.H."/>
            <person name="Andersen M.R."/>
            <person name="Baker S.E."/>
        </authorList>
    </citation>
    <scope>NUCLEOTIDE SEQUENCE</scope>
    <source>
        <strain evidence="1">CBS 121060</strain>
    </source>
</reference>
<proteinExistence type="predicted"/>
<evidence type="ECO:0000313" key="1">
    <source>
        <dbReference type="EMBL" id="RAH75629.1"/>
    </source>
</evidence>
<organism evidence="1 2">
    <name type="scientific">Aspergillus aculeatinus CBS 121060</name>
    <dbReference type="NCBI Taxonomy" id="1448322"/>
    <lineage>
        <taxon>Eukaryota</taxon>
        <taxon>Fungi</taxon>
        <taxon>Dikarya</taxon>
        <taxon>Ascomycota</taxon>
        <taxon>Pezizomycotina</taxon>
        <taxon>Eurotiomycetes</taxon>
        <taxon>Eurotiomycetidae</taxon>
        <taxon>Eurotiales</taxon>
        <taxon>Aspergillaceae</taxon>
        <taxon>Aspergillus</taxon>
        <taxon>Aspergillus subgen. Circumdati</taxon>
    </lineage>
</organism>